<name>A0A3M7P7H6_BRAPC</name>
<keyword evidence="1" id="KW-0812">Transmembrane</keyword>
<sequence length="167" mass="19436">MYLILVFICSSGGPFLAASGFKHKYDEKYFLTYRYSTTTQASTPRHDPDSLFFGFFPIWSAILVALTGFCLFVSLIGVCCWIVGLKNPRTLLHEEAKKCRKKIEKEQQIKEFLAEEQFYDDISMRMLDSMDKNASISYASAKLITESEYESKIYVENKKKRFMRDHL</sequence>
<keyword evidence="3" id="KW-1185">Reference proteome</keyword>
<reference evidence="2 3" key="1">
    <citation type="journal article" date="2018" name="Sci. Rep.">
        <title>Genomic signatures of local adaptation to the degree of environmental predictability in rotifers.</title>
        <authorList>
            <person name="Franch-Gras L."/>
            <person name="Hahn C."/>
            <person name="Garcia-Roger E.M."/>
            <person name="Carmona M.J."/>
            <person name="Serra M."/>
            <person name="Gomez A."/>
        </authorList>
    </citation>
    <scope>NUCLEOTIDE SEQUENCE [LARGE SCALE GENOMIC DNA]</scope>
    <source>
        <strain evidence="2">HYR1</strain>
    </source>
</reference>
<dbReference type="Proteomes" id="UP000276133">
    <property type="component" value="Unassembled WGS sequence"/>
</dbReference>
<keyword evidence="1" id="KW-0472">Membrane</keyword>
<evidence type="ECO:0000256" key="1">
    <source>
        <dbReference type="SAM" id="Phobius"/>
    </source>
</evidence>
<protein>
    <submittedName>
        <fullName evidence="2">Uncharacterized protein</fullName>
    </submittedName>
</protein>
<feature type="transmembrane region" description="Helical" evidence="1">
    <location>
        <begin position="58"/>
        <end position="83"/>
    </location>
</feature>
<proteinExistence type="predicted"/>
<comment type="caution">
    <text evidence="2">The sequence shown here is derived from an EMBL/GenBank/DDBJ whole genome shotgun (WGS) entry which is preliminary data.</text>
</comment>
<gene>
    <name evidence="2" type="ORF">BpHYR1_005409</name>
</gene>
<evidence type="ECO:0000313" key="3">
    <source>
        <dbReference type="Proteomes" id="UP000276133"/>
    </source>
</evidence>
<organism evidence="2 3">
    <name type="scientific">Brachionus plicatilis</name>
    <name type="common">Marine rotifer</name>
    <name type="synonym">Brachionus muelleri</name>
    <dbReference type="NCBI Taxonomy" id="10195"/>
    <lineage>
        <taxon>Eukaryota</taxon>
        <taxon>Metazoa</taxon>
        <taxon>Spiralia</taxon>
        <taxon>Gnathifera</taxon>
        <taxon>Rotifera</taxon>
        <taxon>Eurotatoria</taxon>
        <taxon>Monogononta</taxon>
        <taxon>Pseudotrocha</taxon>
        <taxon>Ploima</taxon>
        <taxon>Brachionidae</taxon>
        <taxon>Brachionus</taxon>
    </lineage>
</organism>
<dbReference type="EMBL" id="REGN01012891">
    <property type="protein sequence ID" value="RMZ94654.1"/>
    <property type="molecule type" value="Genomic_DNA"/>
</dbReference>
<dbReference type="OrthoDB" id="10437318at2759"/>
<dbReference type="AlphaFoldDB" id="A0A3M7P7H6"/>
<keyword evidence="1" id="KW-1133">Transmembrane helix</keyword>
<evidence type="ECO:0000313" key="2">
    <source>
        <dbReference type="EMBL" id="RMZ94654.1"/>
    </source>
</evidence>
<accession>A0A3M7P7H6</accession>